<dbReference type="InterPro" id="IPR036249">
    <property type="entry name" value="Thioredoxin-like_sf"/>
</dbReference>
<feature type="domain" description="Thioredoxin-like fold" evidence="1">
    <location>
        <begin position="54"/>
        <end position="213"/>
    </location>
</feature>
<sequence>MSIKKMILIFIPALLVVGFALFIQVLRYEPLFPKKNTSSSDGEKPPEFSIPFSITDPIIGQKRAGKTIVAFEDFGCHRCKQYDEILTQLVAKHPNAIKIIWKGLPVTRFPYPSELALKYGFCAHSQKKFTEFKNQAFILNDQLSDATLKKIAVDIALDSTDLEKCLAAPATENYIFQNKNLALQLNIQAVPTFFVDNKQVEEAETVEGWADILAIKSN</sequence>
<dbReference type="InterPro" id="IPR012336">
    <property type="entry name" value="Thioredoxin-like_fold"/>
</dbReference>
<organism evidence="2 3">
    <name type="scientific">Candidatus Magasanikbacteria bacterium RIFCSPLOWO2_01_FULL_40_15</name>
    <dbReference type="NCBI Taxonomy" id="1798686"/>
    <lineage>
        <taxon>Bacteria</taxon>
        <taxon>Candidatus Magasanikiibacteriota</taxon>
    </lineage>
</organism>
<protein>
    <recommendedName>
        <fullName evidence="1">Thioredoxin-like fold domain-containing protein</fullName>
    </recommendedName>
</protein>
<gene>
    <name evidence="2" type="ORF">A2983_03580</name>
</gene>
<comment type="caution">
    <text evidence="2">The sequence shown here is derived from an EMBL/GenBank/DDBJ whole genome shotgun (WGS) entry which is preliminary data.</text>
</comment>
<dbReference type="SUPFAM" id="SSF52833">
    <property type="entry name" value="Thioredoxin-like"/>
    <property type="match status" value="1"/>
</dbReference>
<accession>A0A1F6N306</accession>
<dbReference type="Pfam" id="PF13462">
    <property type="entry name" value="Thioredoxin_4"/>
    <property type="match status" value="1"/>
</dbReference>
<dbReference type="EMBL" id="MFQH01000017">
    <property type="protein sequence ID" value="OGH78128.1"/>
    <property type="molecule type" value="Genomic_DNA"/>
</dbReference>
<name>A0A1F6N306_9BACT</name>
<dbReference type="Gene3D" id="3.40.30.10">
    <property type="entry name" value="Glutaredoxin"/>
    <property type="match status" value="1"/>
</dbReference>
<dbReference type="AlphaFoldDB" id="A0A1F6N306"/>
<evidence type="ECO:0000259" key="1">
    <source>
        <dbReference type="Pfam" id="PF13462"/>
    </source>
</evidence>
<dbReference type="Proteomes" id="UP000177040">
    <property type="component" value="Unassembled WGS sequence"/>
</dbReference>
<evidence type="ECO:0000313" key="2">
    <source>
        <dbReference type="EMBL" id="OGH78128.1"/>
    </source>
</evidence>
<proteinExistence type="predicted"/>
<evidence type="ECO:0000313" key="3">
    <source>
        <dbReference type="Proteomes" id="UP000177040"/>
    </source>
</evidence>
<reference evidence="2 3" key="1">
    <citation type="journal article" date="2016" name="Nat. Commun.">
        <title>Thousands of microbial genomes shed light on interconnected biogeochemical processes in an aquifer system.</title>
        <authorList>
            <person name="Anantharaman K."/>
            <person name="Brown C.T."/>
            <person name="Hug L.A."/>
            <person name="Sharon I."/>
            <person name="Castelle C.J."/>
            <person name="Probst A.J."/>
            <person name="Thomas B.C."/>
            <person name="Singh A."/>
            <person name="Wilkins M.J."/>
            <person name="Karaoz U."/>
            <person name="Brodie E.L."/>
            <person name="Williams K.H."/>
            <person name="Hubbard S.S."/>
            <person name="Banfield J.F."/>
        </authorList>
    </citation>
    <scope>NUCLEOTIDE SEQUENCE [LARGE SCALE GENOMIC DNA]</scope>
</reference>